<keyword evidence="4" id="KW-1185">Reference proteome</keyword>
<name>L7JUV7_TRAHO</name>
<proteinExistence type="predicted"/>
<protein>
    <submittedName>
        <fullName evidence="3">Uncharacterized protein</fullName>
    </submittedName>
</protein>
<dbReference type="Proteomes" id="UP000011185">
    <property type="component" value="Unassembled WGS sequence"/>
</dbReference>
<organism evidence="3 4">
    <name type="scientific">Trachipleistophora hominis</name>
    <name type="common">Microsporidian parasite</name>
    <dbReference type="NCBI Taxonomy" id="72359"/>
    <lineage>
        <taxon>Eukaryota</taxon>
        <taxon>Fungi</taxon>
        <taxon>Fungi incertae sedis</taxon>
        <taxon>Microsporidia</taxon>
        <taxon>Pleistophoridae</taxon>
        <taxon>Trachipleistophora</taxon>
    </lineage>
</organism>
<reference evidence="3" key="1">
    <citation type="journal article" date="2012" name="PLoS Pathog.">
        <title>The genome of the obligate intracellular parasite Trachipleistophora hominis: new insights into microsporidian genome dynamics and reductive evolution.</title>
        <authorList>
            <person name="Heinz E."/>
            <person name="Williams T.A."/>
            <person name="Nakjang S."/>
            <person name="Noel C.J."/>
            <person name="Swan D.C."/>
            <person name="Goldberg A.V."/>
            <person name="Harris S.R."/>
            <person name="Weinmaier T."/>
            <person name="Markert S."/>
            <person name="Becher D."/>
            <person name="Bernhardt J."/>
            <person name="Dagan T."/>
            <person name="Hacker C."/>
            <person name="Lucocq J.M."/>
            <person name="Schweder T."/>
            <person name="Rattei T."/>
            <person name="Hall N."/>
            <person name="Hirt R.P."/>
            <person name="Embley T.M."/>
        </authorList>
    </citation>
    <scope>NUCLEOTIDE SEQUENCE [LARGE SCALE GENOMIC DNA]</scope>
</reference>
<dbReference type="VEuPathDB" id="MicrosporidiaDB:THOM_2246"/>
<feature type="chain" id="PRO_5003979166" evidence="2">
    <location>
        <begin position="20"/>
        <end position="551"/>
    </location>
</feature>
<accession>L7JUV7</accession>
<feature type="signal peptide" evidence="2">
    <location>
        <begin position="1"/>
        <end position="19"/>
    </location>
</feature>
<sequence length="551" mass="63677">MLVIVFLFVSICCSTYTPAKEDTEISSDEDPTKEDTQVISIAPDDEDSQNKIAMPFGENMAQAGVFGFSTVLLDDYWQTRETMIKLQAPEQKYDKYVNYCSTPGHNHAVIENKLLVKDQKDADHNLAEMYATHSSYTCSSDLSKSTNPTSYEAANQGMQLHSSYTCSSDLSKSSNPTSYEAANQGMQLFNPSTYLPFINPNPVPQMNTYESVHYSLAFIERIEQKQFYNTTRQNPTLISSIQPNFESEIFSLYEDDVCYAGFRALANRYKKLLNRYSNYQFKRFLMMDRFVLMPLLTIDEIQYLNNHHMGDYVKRLQISCFIFFCDSQKYFESVIEKYKELHVILQGIEEIIRQASLVNIKIKNKEIISILRTLKNEQPALFDDFRAYSYKINNLFGSILTKMHAILIFYGKNCSDNTNAINWVHKARAYIYERLLYEIIIPRSDNATLFIGLLTSTVENSTANQEHLESVSDIAVLTDECSSMRELPRVNNPDNFCPQTYEVILSYMSEYKKFVSVIWALNQNYVSLIPILDHNLQLFEEVEQVINKYVQ</sequence>
<dbReference type="EMBL" id="JH994018">
    <property type="protein sequence ID" value="ELQ74826.1"/>
    <property type="molecule type" value="Genomic_DNA"/>
</dbReference>
<dbReference type="OrthoDB" id="10648110at2759"/>
<dbReference type="AlphaFoldDB" id="L7JUV7"/>
<feature type="region of interest" description="Disordered" evidence="1">
    <location>
        <begin position="20"/>
        <end position="44"/>
    </location>
</feature>
<evidence type="ECO:0000256" key="2">
    <source>
        <dbReference type="SAM" id="SignalP"/>
    </source>
</evidence>
<dbReference type="InParanoid" id="L7JUV7"/>
<evidence type="ECO:0000313" key="3">
    <source>
        <dbReference type="EMBL" id="ELQ74826.1"/>
    </source>
</evidence>
<keyword evidence="2" id="KW-0732">Signal</keyword>
<gene>
    <name evidence="3" type="ORF">THOM_2246</name>
</gene>
<dbReference type="OMA" id="ANQGMQL"/>
<dbReference type="HOGENOM" id="CLU_494476_0_0_1"/>
<evidence type="ECO:0000256" key="1">
    <source>
        <dbReference type="SAM" id="MobiDB-lite"/>
    </source>
</evidence>
<evidence type="ECO:0000313" key="4">
    <source>
        <dbReference type="Proteomes" id="UP000011185"/>
    </source>
</evidence>